<feature type="domain" description="DUF7587" evidence="1">
    <location>
        <begin position="22"/>
        <end position="137"/>
    </location>
</feature>
<dbReference type="AlphaFoldDB" id="A0A2T5LRU3"/>
<dbReference type="EMBL" id="MSFN02000007">
    <property type="protein sequence ID" value="PTU18995.1"/>
    <property type="molecule type" value="Genomic_DNA"/>
</dbReference>
<protein>
    <recommendedName>
        <fullName evidence="1">DUF7587 domain-containing protein</fullName>
    </recommendedName>
</protein>
<evidence type="ECO:0000313" key="3">
    <source>
        <dbReference type="Proteomes" id="UP000244073"/>
    </source>
</evidence>
<dbReference type="RefSeq" id="XP_040750387.1">
    <property type="nucleotide sequence ID" value="XM_040894124.1"/>
</dbReference>
<comment type="caution">
    <text evidence="2">The sequence shown here is derived from an EMBL/GenBank/DDBJ whole genome shotgun (WGS) entry which is preliminary data.</text>
</comment>
<evidence type="ECO:0000313" key="2">
    <source>
        <dbReference type="EMBL" id="PTU18995.1"/>
    </source>
</evidence>
<name>A0A2T5LRU3_9EURO</name>
<organism evidence="2 3">
    <name type="scientific">Aspergillus ochraceoroseus IBT 24754</name>
    <dbReference type="NCBI Taxonomy" id="1392256"/>
    <lineage>
        <taxon>Eukaryota</taxon>
        <taxon>Fungi</taxon>
        <taxon>Dikarya</taxon>
        <taxon>Ascomycota</taxon>
        <taxon>Pezizomycotina</taxon>
        <taxon>Eurotiomycetes</taxon>
        <taxon>Eurotiomycetidae</taxon>
        <taxon>Eurotiales</taxon>
        <taxon>Aspergillaceae</taxon>
        <taxon>Aspergillus</taxon>
        <taxon>Aspergillus subgen. Nidulantes</taxon>
    </lineage>
</organism>
<dbReference type="Proteomes" id="UP000244073">
    <property type="component" value="Unassembled WGS sequence"/>
</dbReference>
<dbReference type="OrthoDB" id="4152607at2759"/>
<proteinExistence type="predicted"/>
<dbReference type="GeneID" id="63811006"/>
<feature type="non-terminal residue" evidence="2">
    <location>
        <position position="1"/>
    </location>
</feature>
<accession>A0A2T5LRU3</accession>
<dbReference type="Pfam" id="PF24494">
    <property type="entry name" value="DUF7587"/>
    <property type="match status" value="1"/>
</dbReference>
<dbReference type="VEuPathDB" id="FungiDB:P175DRAFT_0442502"/>
<gene>
    <name evidence="2" type="ORF">P175DRAFT_0442502</name>
</gene>
<sequence length="156" mass="17779">SLPFNPNSFHRIHMPLFNKRFTPRYLFRLVAPRTAGETTSLTVVSSAATSGQTQDIFHLPAHRAASLLLSHLLWQRGHEDGCNLMSWTSSLLFALQYALYRHHQDGDSLSQIILIILDTQQFSKGTLVQGMEIIRAFGGVDRELQRFLEFRESKLP</sequence>
<reference evidence="2 3" key="1">
    <citation type="journal article" date="2018" name="Proc. Natl. Acad. Sci. U.S.A.">
        <title>Linking secondary metabolites to gene clusters through genome sequencing of six diverse Aspergillus species.</title>
        <authorList>
            <person name="Kaerboelling I."/>
            <person name="Vesth T.C."/>
            <person name="Frisvad J.C."/>
            <person name="Nybo J.L."/>
            <person name="Theobald S."/>
            <person name="Kuo A."/>
            <person name="Bowyer P."/>
            <person name="Matsuda Y."/>
            <person name="Mondo S."/>
            <person name="Lyhne E.K."/>
            <person name="Kogle M.E."/>
            <person name="Clum A."/>
            <person name="Lipzen A."/>
            <person name="Salamov A."/>
            <person name="Ngan C.Y."/>
            <person name="Daum C."/>
            <person name="Chiniquy J."/>
            <person name="Barry K."/>
            <person name="LaButti K."/>
            <person name="Haridas S."/>
            <person name="Simmons B.A."/>
            <person name="Magnuson J.K."/>
            <person name="Mortensen U.H."/>
            <person name="Larsen T.O."/>
            <person name="Grigoriev I.V."/>
            <person name="Baker S.E."/>
            <person name="Andersen M.R."/>
        </authorList>
    </citation>
    <scope>NUCLEOTIDE SEQUENCE [LARGE SCALE GENOMIC DNA]</scope>
    <source>
        <strain evidence="2 3">IBT 24754</strain>
    </source>
</reference>
<dbReference type="InterPro" id="IPR056009">
    <property type="entry name" value="DUF7587"/>
</dbReference>
<evidence type="ECO:0000259" key="1">
    <source>
        <dbReference type="Pfam" id="PF24494"/>
    </source>
</evidence>